<dbReference type="CDD" id="cd00130">
    <property type="entry name" value="PAS"/>
    <property type="match status" value="1"/>
</dbReference>
<dbReference type="InterPro" id="IPR000014">
    <property type="entry name" value="PAS"/>
</dbReference>
<dbReference type="PANTHER" id="PTHR23042">
    <property type="entry name" value="CIRCADIAN PROTEIN CLOCK/ARNT/BMAL/PAS"/>
    <property type="match status" value="1"/>
</dbReference>
<name>A0A7D9K227_PARCT</name>
<keyword evidence="2" id="KW-1185">Reference proteome</keyword>
<dbReference type="SUPFAM" id="SSF55785">
    <property type="entry name" value="PYP-like sensor domain (PAS domain)"/>
    <property type="match status" value="1"/>
</dbReference>
<sequence>VESTSDGHTVSSSNETCFVALAKLIQPSYQCHVSNRLNIAVEFTSRQNLDGKFVYLDERCTRITGYLPDEILGSMLYEFIHFDDLENIRTSFEALFENGEAETGDYHILTKGCQWILINTKSYIRYNHWNYKPEYVCSTHELV</sequence>
<protein>
    <submittedName>
        <fullName evidence="1">Uncharacterized protein</fullName>
    </submittedName>
</protein>
<dbReference type="OrthoDB" id="411251at2759"/>
<gene>
    <name evidence="1" type="ORF">PACLA_8A088992</name>
</gene>
<dbReference type="InterPro" id="IPR050933">
    <property type="entry name" value="Circadian_TF"/>
</dbReference>
<dbReference type="AlphaFoldDB" id="A0A7D9K227"/>
<evidence type="ECO:0000313" key="2">
    <source>
        <dbReference type="Proteomes" id="UP001152795"/>
    </source>
</evidence>
<dbReference type="SMART" id="SM00091">
    <property type="entry name" value="PAS"/>
    <property type="match status" value="1"/>
</dbReference>
<dbReference type="NCBIfam" id="TIGR00229">
    <property type="entry name" value="sensory_box"/>
    <property type="match status" value="1"/>
</dbReference>
<evidence type="ECO:0000313" key="1">
    <source>
        <dbReference type="EMBL" id="CAB4039015.1"/>
    </source>
</evidence>
<dbReference type="PROSITE" id="PS50112">
    <property type="entry name" value="PAS"/>
    <property type="match status" value="1"/>
</dbReference>
<organism evidence="1 2">
    <name type="scientific">Paramuricea clavata</name>
    <name type="common">Red gorgonian</name>
    <name type="synonym">Violescent sea-whip</name>
    <dbReference type="NCBI Taxonomy" id="317549"/>
    <lineage>
        <taxon>Eukaryota</taxon>
        <taxon>Metazoa</taxon>
        <taxon>Cnidaria</taxon>
        <taxon>Anthozoa</taxon>
        <taxon>Octocorallia</taxon>
        <taxon>Malacalcyonacea</taxon>
        <taxon>Plexauridae</taxon>
        <taxon>Paramuricea</taxon>
    </lineage>
</organism>
<dbReference type="EMBL" id="CACRXK020024860">
    <property type="protein sequence ID" value="CAB4039015.1"/>
    <property type="molecule type" value="Genomic_DNA"/>
</dbReference>
<dbReference type="InterPro" id="IPR035965">
    <property type="entry name" value="PAS-like_dom_sf"/>
</dbReference>
<dbReference type="Gene3D" id="3.30.450.20">
    <property type="entry name" value="PAS domain"/>
    <property type="match status" value="1"/>
</dbReference>
<accession>A0A7D9K227</accession>
<dbReference type="Proteomes" id="UP001152795">
    <property type="component" value="Unassembled WGS sequence"/>
</dbReference>
<feature type="non-terminal residue" evidence="1">
    <location>
        <position position="1"/>
    </location>
</feature>
<proteinExistence type="predicted"/>
<dbReference type="Pfam" id="PF14598">
    <property type="entry name" value="PAS_11"/>
    <property type="match status" value="1"/>
</dbReference>
<comment type="caution">
    <text evidence="1">The sequence shown here is derived from an EMBL/GenBank/DDBJ whole genome shotgun (WGS) entry which is preliminary data.</text>
</comment>
<feature type="non-terminal residue" evidence="1">
    <location>
        <position position="143"/>
    </location>
</feature>
<reference evidence="1" key="1">
    <citation type="submission" date="2020-04" db="EMBL/GenBank/DDBJ databases">
        <authorList>
            <person name="Alioto T."/>
            <person name="Alioto T."/>
            <person name="Gomez Garrido J."/>
        </authorList>
    </citation>
    <scope>NUCLEOTIDE SEQUENCE</scope>
    <source>
        <strain evidence="1">A484AB</strain>
    </source>
</reference>